<dbReference type="EMBL" id="JABCRI010000020">
    <property type="protein sequence ID" value="KAF8387661.1"/>
    <property type="molecule type" value="Genomic_DNA"/>
</dbReference>
<dbReference type="OrthoDB" id="6375174at2759"/>
<keyword evidence="2" id="KW-1185">Reference proteome</keyword>
<evidence type="ECO:0000313" key="2">
    <source>
        <dbReference type="Proteomes" id="UP000655225"/>
    </source>
</evidence>
<proteinExistence type="predicted"/>
<name>A0A835D2I3_TETSI</name>
<dbReference type="Proteomes" id="UP000655225">
    <property type="component" value="Unassembled WGS sequence"/>
</dbReference>
<dbReference type="AlphaFoldDB" id="A0A835D2I3"/>
<reference evidence="1 2" key="1">
    <citation type="submission" date="2020-04" db="EMBL/GenBank/DDBJ databases">
        <title>Plant Genome Project.</title>
        <authorList>
            <person name="Zhang R.-G."/>
        </authorList>
    </citation>
    <scope>NUCLEOTIDE SEQUENCE [LARGE SCALE GENOMIC DNA]</scope>
    <source>
        <strain evidence="1">YNK0</strain>
        <tissue evidence="1">Leaf</tissue>
    </source>
</reference>
<accession>A0A835D2I3</accession>
<protein>
    <submittedName>
        <fullName evidence="1">Uncharacterized protein</fullName>
    </submittedName>
</protein>
<organism evidence="1 2">
    <name type="scientific">Tetracentron sinense</name>
    <name type="common">Spur-leaf</name>
    <dbReference type="NCBI Taxonomy" id="13715"/>
    <lineage>
        <taxon>Eukaryota</taxon>
        <taxon>Viridiplantae</taxon>
        <taxon>Streptophyta</taxon>
        <taxon>Embryophyta</taxon>
        <taxon>Tracheophyta</taxon>
        <taxon>Spermatophyta</taxon>
        <taxon>Magnoliopsida</taxon>
        <taxon>Trochodendrales</taxon>
        <taxon>Trochodendraceae</taxon>
        <taxon>Tetracentron</taxon>
    </lineage>
</organism>
<sequence length="69" mass="7525">MDSSSSSVVSEGRGIPGDSFVEDVLKYLSKSGLDVNSFLAFLQERLTSRSPSQLYLYMAASKHHAGQLE</sequence>
<gene>
    <name evidence="1" type="ORF">HHK36_026315</name>
</gene>
<comment type="caution">
    <text evidence="1">The sequence shown here is derived from an EMBL/GenBank/DDBJ whole genome shotgun (WGS) entry which is preliminary data.</text>
</comment>
<evidence type="ECO:0000313" key="1">
    <source>
        <dbReference type="EMBL" id="KAF8387661.1"/>
    </source>
</evidence>